<evidence type="ECO:0000313" key="2">
    <source>
        <dbReference type="Proteomes" id="UP000279227"/>
    </source>
</evidence>
<gene>
    <name evidence="1" type="ORF">NCTC11432_04353</name>
</gene>
<reference evidence="1 2" key="1">
    <citation type="submission" date="2018-12" db="EMBL/GenBank/DDBJ databases">
        <authorList>
            <consortium name="Pathogen Informatics"/>
        </authorList>
    </citation>
    <scope>NUCLEOTIDE SEQUENCE [LARGE SCALE GENOMIC DNA]</scope>
    <source>
        <strain evidence="1 2">NCTC11432</strain>
    </source>
</reference>
<dbReference type="OrthoDB" id="762138at2"/>
<dbReference type="GeneID" id="93023745"/>
<name>A0A448B850_CHRGE</name>
<evidence type="ECO:0000313" key="1">
    <source>
        <dbReference type="EMBL" id="VEE10729.1"/>
    </source>
</evidence>
<dbReference type="KEGG" id="cgle:NCTC11432_04353"/>
<dbReference type="Proteomes" id="UP000279227">
    <property type="component" value="Chromosome"/>
</dbReference>
<accession>A0A448B850</accession>
<sequence>MAGQINNGVAKIELAPVAADGGMGTVFKKLGETMLGTLKINMEDGTTTDFNVEEYDEPIFTRTTKGAMSFDFDVANPDADTLVEVGAGTKDADGNYIPPIGNVTIERSLKITPEIGFGFNVVRTLITYKFTSDMGKDNLLGVSVNAKVLRPTKENTPSFELVKYPIPTP</sequence>
<dbReference type="STRING" id="525257.HMPREF0204_11352"/>
<dbReference type="EMBL" id="LR134289">
    <property type="protein sequence ID" value="VEE10729.1"/>
    <property type="molecule type" value="Genomic_DNA"/>
</dbReference>
<dbReference type="AlphaFoldDB" id="A0A448B850"/>
<organism evidence="1 2">
    <name type="scientific">Chryseobacterium gleum</name>
    <name type="common">Flavobacterium gleum</name>
    <dbReference type="NCBI Taxonomy" id="250"/>
    <lineage>
        <taxon>Bacteria</taxon>
        <taxon>Pseudomonadati</taxon>
        <taxon>Bacteroidota</taxon>
        <taxon>Flavobacteriia</taxon>
        <taxon>Flavobacteriales</taxon>
        <taxon>Weeksellaceae</taxon>
        <taxon>Chryseobacterium group</taxon>
        <taxon>Chryseobacterium</taxon>
    </lineage>
</organism>
<dbReference type="RefSeq" id="WP_002984508.1">
    <property type="nucleotide sequence ID" value="NZ_CP068486.1"/>
</dbReference>
<protein>
    <submittedName>
        <fullName evidence="1">Uncharacterized protein</fullName>
    </submittedName>
</protein>
<proteinExistence type="predicted"/>